<evidence type="ECO:0000313" key="2">
    <source>
        <dbReference type="EMBL" id="KNC24678.1"/>
    </source>
</evidence>
<dbReference type="Pfam" id="PF10344">
    <property type="entry name" value="Hobbit"/>
    <property type="match status" value="1"/>
</dbReference>
<comment type="caution">
    <text evidence="2">The sequence shown here is derived from an EMBL/GenBank/DDBJ whole genome shotgun (WGS) entry which is preliminary data.</text>
</comment>
<feature type="non-terminal residue" evidence="2">
    <location>
        <position position="374"/>
    </location>
</feature>
<dbReference type="STRING" id="7375.A0A0L0BX89"/>
<gene>
    <name evidence="2" type="ORF">FF38_03883</name>
</gene>
<keyword evidence="3" id="KW-1185">Reference proteome</keyword>
<feature type="compositionally biased region" description="Polar residues" evidence="1">
    <location>
        <begin position="250"/>
        <end position="266"/>
    </location>
</feature>
<organism evidence="2 3">
    <name type="scientific">Lucilia cuprina</name>
    <name type="common">Green bottle fly</name>
    <name type="synonym">Australian sheep blowfly</name>
    <dbReference type="NCBI Taxonomy" id="7375"/>
    <lineage>
        <taxon>Eukaryota</taxon>
        <taxon>Metazoa</taxon>
        <taxon>Ecdysozoa</taxon>
        <taxon>Arthropoda</taxon>
        <taxon>Hexapoda</taxon>
        <taxon>Insecta</taxon>
        <taxon>Pterygota</taxon>
        <taxon>Neoptera</taxon>
        <taxon>Endopterygota</taxon>
        <taxon>Diptera</taxon>
        <taxon>Brachycera</taxon>
        <taxon>Muscomorpha</taxon>
        <taxon>Oestroidea</taxon>
        <taxon>Calliphoridae</taxon>
        <taxon>Luciliinae</taxon>
        <taxon>Lucilia</taxon>
    </lineage>
</organism>
<dbReference type="AlphaFoldDB" id="A0A0L0BX89"/>
<dbReference type="InterPro" id="IPR045167">
    <property type="entry name" value="Hobbit"/>
</dbReference>
<feature type="region of interest" description="Disordered" evidence="1">
    <location>
        <begin position="208"/>
        <end position="266"/>
    </location>
</feature>
<feature type="compositionally biased region" description="Basic residues" evidence="1">
    <location>
        <begin position="230"/>
        <end position="241"/>
    </location>
</feature>
<name>A0A0L0BX89_LUCCU</name>
<feature type="non-terminal residue" evidence="2">
    <location>
        <position position="1"/>
    </location>
</feature>
<sequence length="374" mass="41870">DAAHQVLFTVASVTVGIDIDGAQEEILYVPLITSLSRGNIFSQTLTFVQDSSDINHSAIRSRWAVHAPNISLEHHQLPTIVKTFLKASGNSNEVQTNSTFADVDLSDYQSYFPKLDLEIMFSDPATKAVCDGTDEYYSGDGLFVAEAHSLRVSLKASHDEEKNSYEMNTSMSLRNSKLYYNSDTIPRNHSDSAGFNNGEETINAYEEELQSDSDDSSKSDADTTMDSVTKKKRILRFHRHSKNENRAPSILSTDSGNSKDGSHNKSLFSKVLPHKANPVDVEIMLKRASNYQAIRHLRVHPMELTVSYRGNSNYSILNIQNLRIPMSDILIENKTWSRLDLIMKCDTRTGNLARSCSHLNHILACSSKNLSKYP</sequence>
<protein>
    <submittedName>
        <fullName evidence="2">Uncharacterized protein</fullName>
    </submittedName>
</protein>
<evidence type="ECO:0000313" key="3">
    <source>
        <dbReference type="Proteomes" id="UP000037069"/>
    </source>
</evidence>
<accession>A0A0L0BX89</accession>
<evidence type="ECO:0000256" key="1">
    <source>
        <dbReference type="SAM" id="MobiDB-lite"/>
    </source>
</evidence>
<reference evidence="2 3" key="1">
    <citation type="journal article" date="2015" name="Nat. Commun.">
        <title>Lucilia cuprina genome unlocks parasitic fly biology to underpin future interventions.</title>
        <authorList>
            <person name="Anstead C.A."/>
            <person name="Korhonen P.K."/>
            <person name="Young N.D."/>
            <person name="Hall R.S."/>
            <person name="Jex A.R."/>
            <person name="Murali S.C."/>
            <person name="Hughes D.S."/>
            <person name="Lee S.F."/>
            <person name="Perry T."/>
            <person name="Stroehlein A.J."/>
            <person name="Ansell B.R."/>
            <person name="Breugelmans B."/>
            <person name="Hofmann A."/>
            <person name="Qu J."/>
            <person name="Dugan S."/>
            <person name="Lee S.L."/>
            <person name="Chao H."/>
            <person name="Dinh H."/>
            <person name="Han Y."/>
            <person name="Doddapaneni H.V."/>
            <person name="Worley K.C."/>
            <person name="Muzny D.M."/>
            <person name="Ioannidis P."/>
            <person name="Waterhouse R.M."/>
            <person name="Zdobnov E.M."/>
            <person name="James P.J."/>
            <person name="Bagnall N.H."/>
            <person name="Kotze A.C."/>
            <person name="Gibbs R.A."/>
            <person name="Richards S."/>
            <person name="Batterham P."/>
            <person name="Gasser R.B."/>
        </authorList>
    </citation>
    <scope>NUCLEOTIDE SEQUENCE [LARGE SCALE GENOMIC DNA]</scope>
    <source>
        <strain evidence="2 3">LS</strain>
        <tissue evidence="2">Full body</tissue>
    </source>
</reference>
<proteinExistence type="predicted"/>
<dbReference type="Proteomes" id="UP000037069">
    <property type="component" value="Unassembled WGS sequence"/>
</dbReference>
<dbReference type="EMBL" id="JRES01001193">
    <property type="protein sequence ID" value="KNC24678.1"/>
    <property type="molecule type" value="Genomic_DNA"/>
</dbReference>